<evidence type="ECO:0000313" key="3">
    <source>
        <dbReference type="Proteomes" id="UP000177050"/>
    </source>
</evidence>
<comment type="caution">
    <text evidence="2">The sequence shown here is derived from an EMBL/GenBank/DDBJ whole genome shotgun (WGS) entry which is preliminary data.</text>
</comment>
<protein>
    <recommendedName>
        <fullName evidence="1">Nudix hydrolase domain-containing protein</fullName>
    </recommendedName>
</protein>
<reference evidence="2 3" key="1">
    <citation type="journal article" date="2016" name="Nat. Commun.">
        <title>Thousands of microbial genomes shed light on interconnected biogeochemical processes in an aquifer system.</title>
        <authorList>
            <person name="Anantharaman K."/>
            <person name="Brown C.T."/>
            <person name="Hug L.A."/>
            <person name="Sharon I."/>
            <person name="Castelle C.J."/>
            <person name="Probst A.J."/>
            <person name="Thomas B.C."/>
            <person name="Singh A."/>
            <person name="Wilkins M.J."/>
            <person name="Karaoz U."/>
            <person name="Brodie E.L."/>
            <person name="Williams K.H."/>
            <person name="Hubbard S.S."/>
            <person name="Banfield J.F."/>
        </authorList>
    </citation>
    <scope>NUCLEOTIDE SEQUENCE [LARGE SCALE GENOMIC DNA]</scope>
</reference>
<dbReference type="PANTHER" id="PTHR43736:SF1">
    <property type="entry name" value="DIHYDRONEOPTERIN TRIPHOSPHATE DIPHOSPHATASE"/>
    <property type="match status" value="1"/>
</dbReference>
<dbReference type="AlphaFoldDB" id="A0A1F7L0G1"/>
<dbReference type="Gene3D" id="3.90.79.10">
    <property type="entry name" value="Nucleoside Triphosphate Pyrophosphohydrolase"/>
    <property type="match status" value="1"/>
</dbReference>
<name>A0A1F7L0G1_9BACT</name>
<evidence type="ECO:0000313" key="2">
    <source>
        <dbReference type="EMBL" id="OGK73610.1"/>
    </source>
</evidence>
<evidence type="ECO:0000259" key="1">
    <source>
        <dbReference type="PROSITE" id="PS51462"/>
    </source>
</evidence>
<proteinExistence type="predicted"/>
<gene>
    <name evidence="2" type="ORF">A3K52_02350</name>
</gene>
<dbReference type="InterPro" id="IPR015797">
    <property type="entry name" value="NUDIX_hydrolase-like_dom_sf"/>
</dbReference>
<dbReference type="PROSITE" id="PS51462">
    <property type="entry name" value="NUDIX"/>
    <property type="match status" value="1"/>
</dbReference>
<accession>A0A1F7L0G1</accession>
<dbReference type="Proteomes" id="UP000177050">
    <property type="component" value="Unassembled WGS sequence"/>
</dbReference>
<dbReference type="EMBL" id="MGBR01000001">
    <property type="protein sequence ID" value="OGK73610.1"/>
    <property type="molecule type" value="Genomic_DNA"/>
</dbReference>
<sequence length="147" mass="16975">MNKIVPVAIAVIHNKDRFLLTKRKEIDIEDKSFGHCWNFPGGGIEFGEDPITALKREVKEELQVEITIKDLIPRIFSPLRHTWHGLLICYICELTSLDKPIILNHEAMAFDWFTIEEIKNLKTLPLAYDIALEASKLLEVKRNKPLV</sequence>
<dbReference type="PANTHER" id="PTHR43736">
    <property type="entry name" value="ADP-RIBOSE PYROPHOSPHATASE"/>
    <property type="match status" value="1"/>
</dbReference>
<feature type="domain" description="Nudix hydrolase" evidence="1">
    <location>
        <begin position="2"/>
        <end position="138"/>
    </location>
</feature>
<dbReference type="InterPro" id="IPR000086">
    <property type="entry name" value="NUDIX_hydrolase_dom"/>
</dbReference>
<dbReference type="SUPFAM" id="SSF55811">
    <property type="entry name" value="Nudix"/>
    <property type="match status" value="1"/>
</dbReference>
<organism evidence="2 3">
    <name type="scientific">Candidatus Roizmanbacteria bacterium RIFOXYD1_FULL_38_12</name>
    <dbReference type="NCBI Taxonomy" id="1802093"/>
    <lineage>
        <taxon>Bacteria</taxon>
        <taxon>Candidatus Roizmaniibacteriota</taxon>
    </lineage>
</organism>
<dbReference type="Pfam" id="PF00293">
    <property type="entry name" value="NUDIX"/>
    <property type="match status" value="1"/>
</dbReference>